<dbReference type="EMBL" id="MWQN01000001">
    <property type="protein sequence ID" value="OPC80009.1"/>
    <property type="molecule type" value="Genomic_DNA"/>
</dbReference>
<accession>A0A1T3NT50</accession>
<protein>
    <submittedName>
        <fullName evidence="2">Uncharacterized protein</fullName>
    </submittedName>
</protein>
<keyword evidence="3" id="KW-1185">Reference proteome</keyword>
<feature type="region of interest" description="Disordered" evidence="1">
    <location>
        <begin position="1"/>
        <end position="58"/>
    </location>
</feature>
<evidence type="ECO:0000256" key="1">
    <source>
        <dbReference type="SAM" id="MobiDB-lite"/>
    </source>
</evidence>
<organism evidence="2 3">
    <name type="scientific">Embleya scabrispora</name>
    <dbReference type="NCBI Taxonomy" id="159449"/>
    <lineage>
        <taxon>Bacteria</taxon>
        <taxon>Bacillati</taxon>
        <taxon>Actinomycetota</taxon>
        <taxon>Actinomycetes</taxon>
        <taxon>Kitasatosporales</taxon>
        <taxon>Streptomycetaceae</taxon>
        <taxon>Embleya</taxon>
    </lineage>
</organism>
<feature type="region of interest" description="Disordered" evidence="1">
    <location>
        <begin position="71"/>
        <end position="90"/>
    </location>
</feature>
<name>A0A1T3NT50_9ACTN</name>
<evidence type="ECO:0000313" key="3">
    <source>
        <dbReference type="Proteomes" id="UP000190037"/>
    </source>
</evidence>
<proteinExistence type="predicted"/>
<reference evidence="2 3" key="1">
    <citation type="submission" date="2017-03" db="EMBL/GenBank/DDBJ databases">
        <title>Draft genome sequence of Streptomyces scabrisporus NF3, endophyte isolated from Amphipterygium adstringens.</title>
        <authorList>
            <person name="Vazquez M."/>
            <person name="Ceapa C.D."/>
            <person name="Rodriguez Luna D."/>
            <person name="Sanchez Esquivel S."/>
        </authorList>
    </citation>
    <scope>NUCLEOTIDE SEQUENCE [LARGE SCALE GENOMIC DNA]</scope>
    <source>
        <strain evidence="2 3">NF3</strain>
    </source>
</reference>
<comment type="caution">
    <text evidence="2">The sequence shown here is derived from an EMBL/GenBank/DDBJ whole genome shotgun (WGS) entry which is preliminary data.</text>
</comment>
<dbReference type="Proteomes" id="UP000190037">
    <property type="component" value="Unassembled WGS sequence"/>
</dbReference>
<gene>
    <name evidence="2" type="ORF">B4N89_02765</name>
</gene>
<sequence length="261" mass="27835">MVFGRRRGRGEAEPTAGVDTASVPGSEDPVATGDPGRDFDADPASEPDPTAGFDPDAPAWQRVTAFRYGPLSSDASKRRTSGPAGSGVGVRILRGGGPGDFFTPCALAGNDRRSLYLPDGDLLCTVDPAETIDDVRHDRVRAADGEPVGTIRRIPPTRRPLKHTWRIDQPGRPEIVGRNLFATTDPRRLAAHTADTALSLTFDTVLGGPDGSIGAVRPRVLAWKAAGDLVMTTDGHGQPVRILAPWVDRRLAFVFAMLGDR</sequence>
<dbReference type="AlphaFoldDB" id="A0A1T3NT50"/>
<evidence type="ECO:0000313" key="2">
    <source>
        <dbReference type="EMBL" id="OPC80009.1"/>
    </source>
</evidence>